<dbReference type="EMBL" id="BMHY01000020">
    <property type="protein sequence ID" value="GGG88757.1"/>
    <property type="molecule type" value="Genomic_DNA"/>
</dbReference>
<dbReference type="RefSeq" id="WP_188892815.1">
    <property type="nucleotide sequence ID" value="NZ_BMHY01000020.1"/>
</dbReference>
<name>A0A917HTK8_9BACL</name>
<reference evidence="1 2" key="1">
    <citation type="journal article" date="2014" name="Int. J. Syst. Evol. Microbiol.">
        <title>Complete genome sequence of Corynebacterium casei LMG S-19264T (=DSM 44701T), isolated from a smear-ripened cheese.</title>
        <authorList>
            <consortium name="US DOE Joint Genome Institute (JGI-PGF)"/>
            <person name="Walter F."/>
            <person name="Albersmeier A."/>
            <person name="Kalinowski J."/>
            <person name="Ruckert C."/>
        </authorList>
    </citation>
    <scope>NUCLEOTIDE SEQUENCE [LARGE SCALE GENOMIC DNA]</scope>
    <source>
        <strain evidence="1 2">CGMCC 1.15286</strain>
    </source>
</reference>
<dbReference type="Proteomes" id="UP000600247">
    <property type="component" value="Unassembled WGS sequence"/>
</dbReference>
<dbReference type="SUPFAM" id="SSF56436">
    <property type="entry name" value="C-type lectin-like"/>
    <property type="match status" value="1"/>
</dbReference>
<comment type="caution">
    <text evidence="1">The sequence shown here is derived from an EMBL/GenBank/DDBJ whole genome shotgun (WGS) entry which is preliminary data.</text>
</comment>
<gene>
    <name evidence="1" type="ORF">GCM10010918_54240</name>
</gene>
<keyword evidence="2" id="KW-1185">Reference proteome</keyword>
<evidence type="ECO:0000313" key="1">
    <source>
        <dbReference type="EMBL" id="GGG88757.1"/>
    </source>
</evidence>
<dbReference type="InterPro" id="IPR016187">
    <property type="entry name" value="CTDL_fold"/>
</dbReference>
<sequence length="325" mass="37627">MIGMKRHTWSELTSEEKEAAMHGLIRELPNGFVYQGLNTFQRYGVTNETGIFTYKESEFVFVPGDQVTLGWESWEHGMDDATREDLLESISEYDVEDTDQFLRDQMSPVRQAAIGAMLVERAARSVGWQQVPLQDLPLLGDLEVEEELAKFRTTTYSEYERSQHFRLVRQDEEIILYLFNEDLTSEQVIANIHHEGFGILTEEEWEYSYGGGCRTLFPWGDSFHYNMKFKHFEELVEEDGSREYDLCLPNAFGLLFSGDPYQYEWTTREGQLMPKGGDGGNLICGGSGILVGYLPVAAYYRDPYSQELEWEDVVGDLRYRRIVRL</sequence>
<dbReference type="AlphaFoldDB" id="A0A917HTK8"/>
<evidence type="ECO:0000313" key="2">
    <source>
        <dbReference type="Proteomes" id="UP000600247"/>
    </source>
</evidence>
<proteinExistence type="predicted"/>
<organism evidence="1 2">
    <name type="scientific">Paenibacillus radicis</name>
    <name type="common">ex Gao et al. 2016</name>
    <dbReference type="NCBI Taxonomy" id="1737354"/>
    <lineage>
        <taxon>Bacteria</taxon>
        <taxon>Bacillati</taxon>
        <taxon>Bacillota</taxon>
        <taxon>Bacilli</taxon>
        <taxon>Bacillales</taxon>
        <taxon>Paenibacillaceae</taxon>
        <taxon>Paenibacillus</taxon>
    </lineage>
</organism>
<accession>A0A917HTK8</accession>
<protein>
    <submittedName>
        <fullName evidence="1">Uncharacterized protein</fullName>
    </submittedName>
</protein>